<keyword evidence="4 6" id="KW-0067">ATP-binding</keyword>
<evidence type="ECO:0000256" key="4">
    <source>
        <dbReference type="ARBA" id="ARBA00022840"/>
    </source>
</evidence>
<dbReference type="CDD" id="cd03257">
    <property type="entry name" value="ABC_NikE_OppD_transporters"/>
    <property type="match status" value="1"/>
</dbReference>
<dbReference type="PROSITE" id="PS50893">
    <property type="entry name" value="ABC_TRANSPORTER_2"/>
    <property type="match status" value="2"/>
</dbReference>
<evidence type="ECO:0000256" key="3">
    <source>
        <dbReference type="ARBA" id="ARBA00022741"/>
    </source>
</evidence>
<gene>
    <name evidence="6" type="ORF">ABZ510_09205</name>
</gene>
<dbReference type="GO" id="GO:0005524">
    <property type="term" value="F:ATP binding"/>
    <property type="evidence" value="ECO:0007669"/>
    <property type="project" value="UniProtKB-KW"/>
</dbReference>
<dbReference type="InterPro" id="IPR003593">
    <property type="entry name" value="AAA+_ATPase"/>
</dbReference>
<evidence type="ECO:0000313" key="7">
    <source>
        <dbReference type="Proteomes" id="UP001550628"/>
    </source>
</evidence>
<dbReference type="EMBL" id="JBEYBF010000004">
    <property type="protein sequence ID" value="MEU1952027.1"/>
    <property type="molecule type" value="Genomic_DNA"/>
</dbReference>
<evidence type="ECO:0000259" key="5">
    <source>
        <dbReference type="PROSITE" id="PS50893"/>
    </source>
</evidence>
<keyword evidence="2" id="KW-0813">Transport</keyword>
<organism evidence="6 7">
    <name type="scientific">Nocardia rhamnosiphila</name>
    <dbReference type="NCBI Taxonomy" id="426716"/>
    <lineage>
        <taxon>Bacteria</taxon>
        <taxon>Bacillati</taxon>
        <taxon>Actinomycetota</taxon>
        <taxon>Actinomycetes</taxon>
        <taxon>Mycobacteriales</taxon>
        <taxon>Nocardiaceae</taxon>
        <taxon>Nocardia</taxon>
    </lineage>
</organism>
<name>A0ABV2WMB4_9NOCA</name>
<dbReference type="InterPro" id="IPR003439">
    <property type="entry name" value="ABC_transporter-like_ATP-bd"/>
</dbReference>
<reference evidence="6 7" key="1">
    <citation type="submission" date="2024-06" db="EMBL/GenBank/DDBJ databases">
        <title>The Natural Products Discovery Center: Release of the First 8490 Sequenced Strains for Exploring Actinobacteria Biosynthetic Diversity.</title>
        <authorList>
            <person name="Kalkreuter E."/>
            <person name="Kautsar S.A."/>
            <person name="Yang D."/>
            <person name="Bader C.D."/>
            <person name="Teijaro C.N."/>
            <person name="Fluegel L."/>
            <person name="Davis C.M."/>
            <person name="Simpson J.R."/>
            <person name="Lauterbach L."/>
            <person name="Steele A.D."/>
            <person name="Gui C."/>
            <person name="Meng S."/>
            <person name="Li G."/>
            <person name="Viehrig K."/>
            <person name="Ye F."/>
            <person name="Su P."/>
            <person name="Kiefer A.F."/>
            <person name="Nichols A."/>
            <person name="Cepeda A.J."/>
            <person name="Yan W."/>
            <person name="Fan B."/>
            <person name="Jiang Y."/>
            <person name="Adhikari A."/>
            <person name="Zheng C.-J."/>
            <person name="Schuster L."/>
            <person name="Cowan T.M."/>
            <person name="Smanski M.J."/>
            <person name="Chevrette M.G."/>
            <person name="De Carvalho L.P.S."/>
            <person name="Shen B."/>
        </authorList>
    </citation>
    <scope>NUCLEOTIDE SEQUENCE [LARGE SCALE GENOMIC DNA]</scope>
    <source>
        <strain evidence="6 7">NPDC019708</strain>
    </source>
</reference>
<evidence type="ECO:0000313" key="6">
    <source>
        <dbReference type="EMBL" id="MEU1952027.1"/>
    </source>
</evidence>
<dbReference type="Gene3D" id="3.40.50.300">
    <property type="entry name" value="P-loop containing nucleotide triphosphate hydrolases"/>
    <property type="match status" value="2"/>
</dbReference>
<dbReference type="PANTHER" id="PTHR43776:SF7">
    <property type="entry name" value="D,D-DIPEPTIDE TRANSPORT ATP-BINDING PROTEIN DDPF-RELATED"/>
    <property type="match status" value="1"/>
</dbReference>
<comment type="similarity">
    <text evidence="1">Belongs to the ABC transporter superfamily.</text>
</comment>
<dbReference type="SUPFAM" id="SSF52540">
    <property type="entry name" value="P-loop containing nucleoside triphosphate hydrolases"/>
    <property type="match status" value="2"/>
</dbReference>
<evidence type="ECO:0000256" key="2">
    <source>
        <dbReference type="ARBA" id="ARBA00022448"/>
    </source>
</evidence>
<comment type="caution">
    <text evidence="6">The sequence shown here is derived from an EMBL/GenBank/DDBJ whole genome shotgun (WGS) entry which is preliminary data.</text>
</comment>
<dbReference type="PROSITE" id="PS00211">
    <property type="entry name" value="ABC_TRANSPORTER_1"/>
    <property type="match status" value="2"/>
</dbReference>
<dbReference type="RefSeq" id="WP_356953873.1">
    <property type="nucleotide sequence ID" value="NZ_JBEYBD010000001.1"/>
</dbReference>
<evidence type="ECO:0000256" key="1">
    <source>
        <dbReference type="ARBA" id="ARBA00005417"/>
    </source>
</evidence>
<protein>
    <submittedName>
        <fullName evidence="6">ATP-binding cassette domain-containing protein</fullName>
    </submittedName>
</protein>
<keyword evidence="7" id="KW-1185">Reference proteome</keyword>
<dbReference type="InterPro" id="IPR027417">
    <property type="entry name" value="P-loop_NTPase"/>
</dbReference>
<keyword evidence="3" id="KW-0547">Nucleotide-binding</keyword>
<dbReference type="PANTHER" id="PTHR43776">
    <property type="entry name" value="TRANSPORT ATP-BINDING PROTEIN"/>
    <property type="match status" value="1"/>
</dbReference>
<sequence>MSGGVVVDDLSIHALSGAELLAPISLRVAPGTVAALTGPSGTGKTTLMRALLGHLAQGATRTRGTVHVAGQDVFALSPAARQDFRRRNIAFVDQDPGAALNPVMRVRTLLEEAAARPSDSMLRAALARVDLPESFLRRRPGELSGGEQRRLALALALVREVGVLVADEPLAGLHGNLRNAIADLLRSLATEDKLALVVSGHHTEILHRLADEVVELGESRTALVRLAAHAAEPPGTGPPALGAVAISATAGRTRLLGSVDLTVPAGGSVALAGPSGAGKTTLARVLTGLHTEATGTLVVDGRPLAVGRSRRTRRDRRRVQLIPQNPLSTLNPKHTVLQTLSRPLRLTGNTPRSEIAERAAGLLRSVDLAPDLLHRYPGALSGGQRQRVAIARALGAEPDILICDEITSALDDRTARSIMDLIERTRHTRGIGALVISHDMAVIAAYCPHIVVLGNGAVVEQGRTAEVLAAPHALETKALLA</sequence>
<dbReference type="SMART" id="SM00382">
    <property type="entry name" value="AAA"/>
    <property type="match status" value="2"/>
</dbReference>
<dbReference type="InterPro" id="IPR050319">
    <property type="entry name" value="ABC_transp_ATP-bind"/>
</dbReference>
<accession>A0ABV2WMB4</accession>
<dbReference type="Proteomes" id="UP001550628">
    <property type="component" value="Unassembled WGS sequence"/>
</dbReference>
<dbReference type="Pfam" id="PF00005">
    <property type="entry name" value="ABC_tran"/>
    <property type="match status" value="2"/>
</dbReference>
<feature type="domain" description="ABC transporter" evidence="5">
    <location>
        <begin position="5"/>
        <end position="243"/>
    </location>
</feature>
<proteinExistence type="inferred from homology"/>
<feature type="domain" description="ABC transporter" evidence="5">
    <location>
        <begin position="241"/>
        <end position="480"/>
    </location>
</feature>
<dbReference type="InterPro" id="IPR017871">
    <property type="entry name" value="ABC_transporter-like_CS"/>
</dbReference>